<dbReference type="EMBL" id="JAWQEG010004311">
    <property type="protein sequence ID" value="KAK3862150.1"/>
    <property type="molecule type" value="Genomic_DNA"/>
</dbReference>
<gene>
    <name evidence="2" type="ORF">Pcinc_031964</name>
</gene>
<evidence type="ECO:0000313" key="3">
    <source>
        <dbReference type="Proteomes" id="UP001286313"/>
    </source>
</evidence>
<organism evidence="2 3">
    <name type="scientific">Petrolisthes cinctipes</name>
    <name type="common">Flat porcelain crab</name>
    <dbReference type="NCBI Taxonomy" id="88211"/>
    <lineage>
        <taxon>Eukaryota</taxon>
        <taxon>Metazoa</taxon>
        <taxon>Ecdysozoa</taxon>
        <taxon>Arthropoda</taxon>
        <taxon>Crustacea</taxon>
        <taxon>Multicrustacea</taxon>
        <taxon>Malacostraca</taxon>
        <taxon>Eumalacostraca</taxon>
        <taxon>Eucarida</taxon>
        <taxon>Decapoda</taxon>
        <taxon>Pleocyemata</taxon>
        <taxon>Anomura</taxon>
        <taxon>Galatheoidea</taxon>
        <taxon>Porcellanidae</taxon>
        <taxon>Petrolisthes</taxon>
    </lineage>
</organism>
<feature type="compositionally biased region" description="Polar residues" evidence="1">
    <location>
        <begin position="72"/>
        <end position="96"/>
    </location>
</feature>
<sequence>MYQRSWRYPQPRWYIQYTHNQCDKEGPQSSWLDLENIPYTGLCHYADPLQVISDTTVGVLLPTVEPVEGGRETSSGSSPAFVHHQNSQSQAPRLLG</sequence>
<evidence type="ECO:0000256" key="1">
    <source>
        <dbReference type="SAM" id="MobiDB-lite"/>
    </source>
</evidence>
<comment type="caution">
    <text evidence="2">The sequence shown here is derived from an EMBL/GenBank/DDBJ whole genome shotgun (WGS) entry which is preliminary data.</text>
</comment>
<keyword evidence="3" id="KW-1185">Reference proteome</keyword>
<reference evidence="2" key="1">
    <citation type="submission" date="2023-10" db="EMBL/GenBank/DDBJ databases">
        <title>Genome assemblies of two species of porcelain crab, Petrolisthes cinctipes and Petrolisthes manimaculis (Anomura: Porcellanidae).</title>
        <authorList>
            <person name="Angst P."/>
        </authorList>
    </citation>
    <scope>NUCLEOTIDE SEQUENCE</scope>
    <source>
        <strain evidence="2">PB745_01</strain>
        <tissue evidence="2">Gill</tissue>
    </source>
</reference>
<proteinExistence type="predicted"/>
<dbReference type="Proteomes" id="UP001286313">
    <property type="component" value="Unassembled WGS sequence"/>
</dbReference>
<name>A0AAE1K433_PETCI</name>
<protein>
    <submittedName>
        <fullName evidence="2">Uncharacterized protein</fullName>
    </submittedName>
</protein>
<feature type="region of interest" description="Disordered" evidence="1">
    <location>
        <begin position="66"/>
        <end position="96"/>
    </location>
</feature>
<accession>A0AAE1K433</accession>
<evidence type="ECO:0000313" key="2">
    <source>
        <dbReference type="EMBL" id="KAK3862150.1"/>
    </source>
</evidence>
<dbReference type="AlphaFoldDB" id="A0AAE1K433"/>